<keyword evidence="1" id="KW-0732">Signal</keyword>
<dbReference type="AlphaFoldDB" id="A0A8S9TW92"/>
<feature type="chain" id="PRO_5035815069" description="Secreted RxLR effector peptide protein" evidence="1">
    <location>
        <begin position="25"/>
        <end position="368"/>
    </location>
</feature>
<dbReference type="Proteomes" id="UP000704712">
    <property type="component" value="Unassembled WGS sequence"/>
</dbReference>
<evidence type="ECO:0000313" key="3">
    <source>
        <dbReference type="Proteomes" id="UP000704712"/>
    </source>
</evidence>
<evidence type="ECO:0000313" key="2">
    <source>
        <dbReference type="EMBL" id="KAF4132303.1"/>
    </source>
</evidence>
<evidence type="ECO:0000256" key="1">
    <source>
        <dbReference type="SAM" id="SignalP"/>
    </source>
</evidence>
<dbReference type="EMBL" id="JAACNO010002552">
    <property type="protein sequence ID" value="KAF4132303.1"/>
    <property type="molecule type" value="Genomic_DNA"/>
</dbReference>
<evidence type="ECO:0008006" key="4">
    <source>
        <dbReference type="Google" id="ProtNLM"/>
    </source>
</evidence>
<reference evidence="2" key="1">
    <citation type="submission" date="2020-03" db="EMBL/GenBank/DDBJ databases">
        <title>Hybrid Assembly of Korean Phytophthora infestans isolates.</title>
        <authorList>
            <person name="Prokchorchik M."/>
            <person name="Lee Y."/>
            <person name="Seo J."/>
            <person name="Cho J.-H."/>
            <person name="Park Y.-E."/>
            <person name="Jang D.-C."/>
            <person name="Im J.-S."/>
            <person name="Choi J.-G."/>
            <person name="Park H.-J."/>
            <person name="Lee G.-B."/>
            <person name="Lee Y.-G."/>
            <person name="Hong S.-Y."/>
            <person name="Cho K."/>
            <person name="Sohn K.H."/>
        </authorList>
    </citation>
    <scope>NUCLEOTIDE SEQUENCE</scope>
    <source>
        <strain evidence="2">KR_2_A2</strain>
    </source>
</reference>
<organism evidence="2 3">
    <name type="scientific">Phytophthora infestans</name>
    <name type="common">Potato late blight agent</name>
    <name type="synonym">Botrytis infestans</name>
    <dbReference type="NCBI Taxonomy" id="4787"/>
    <lineage>
        <taxon>Eukaryota</taxon>
        <taxon>Sar</taxon>
        <taxon>Stramenopiles</taxon>
        <taxon>Oomycota</taxon>
        <taxon>Peronosporomycetes</taxon>
        <taxon>Peronosporales</taxon>
        <taxon>Peronosporaceae</taxon>
        <taxon>Phytophthora</taxon>
    </lineage>
</organism>
<comment type="caution">
    <text evidence="2">The sequence shown here is derived from an EMBL/GenBank/DDBJ whole genome shotgun (WGS) entry which is preliminary data.</text>
</comment>
<feature type="signal peptide" evidence="1">
    <location>
        <begin position="1"/>
        <end position="24"/>
    </location>
</feature>
<proteinExistence type="predicted"/>
<sequence length="368" mass="42385">MRFYSVLLTIVTLIASTYDAKVNASGIQAIAVSSISHDAPAARMLRADHADERGISVPSASKIVEWMLTPRKLTFLENRKVQKWVDKQKTQEYVFTKLGLNSGLDKALSNPKLHVYAAYIDRFNVKNPSNKVALLDKFSEKYTDEGVAKMVEMGIRSSNLETENFASRLWRELLNKWMGNAESAEGVFKILKLDEVGGGIFATPLFNTWYAFIKEGYTRQAEDVVLRVLSDRYGYDGLSRIFFRGQRNFDLVGDLPIKLETRMVNNWLNKDVSPDKVFKLLKLDEGLDKLLTNSNMQVWESYMMKYNLMPDVEPTTMMQTITRFYNFKELSSMLENAKMVPELNKVAERWQHELRVHYLRAPKMKKEG</sequence>
<name>A0A8S9TW92_PHYIN</name>
<protein>
    <recommendedName>
        <fullName evidence="4">Secreted RxLR effector peptide protein</fullName>
    </recommendedName>
</protein>
<gene>
    <name evidence="2" type="ORF">GN958_ATG18420</name>
</gene>
<accession>A0A8S9TW92</accession>